<dbReference type="HOGENOM" id="CLU_1913753_0_0_6"/>
<organism evidence="1 2">
    <name type="scientific">Escherichia coli O157:H7</name>
    <dbReference type="NCBI Taxonomy" id="83334"/>
    <lineage>
        <taxon>Bacteria</taxon>
        <taxon>Pseudomonadati</taxon>
        <taxon>Pseudomonadota</taxon>
        <taxon>Gammaproteobacteria</taxon>
        <taxon>Enterobacterales</taxon>
        <taxon>Enterobacteriaceae</taxon>
        <taxon>Escherichia</taxon>
    </lineage>
</organism>
<name>A0A0H3JC46_ECO57</name>
<reference evidence="1 2" key="2">
    <citation type="journal article" date="2001" name="DNA Res.">
        <title>Complete genome sequence of enterohemorrhagic Escherichia coli O157:H7 and genomic comparison with a laboratory strain K-12.</title>
        <authorList>
            <person name="Hayashi T."/>
            <person name="Makino K."/>
            <person name="Ohnishi M."/>
            <person name="Kurokawa K."/>
            <person name="Ishii K."/>
            <person name="Yokoyama K."/>
            <person name="Han C.G."/>
            <person name="Ohtsubo E."/>
            <person name="Nakayama K."/>
            <person name="Murata T."/>
            <person name="Tanaka M."/>
            <person name="Tobe T."/>
            <person name="Iida T."/>
            <person name="Takami H."/>
            <person name="Honda T."/>
            <person name="Sasakawa C."/>
            <person name="Ogasawara N."/>
            <person name="Yasunaga T."/>
            <person name="Kuhara S."/>
            <person name="Shiba T."/>
            <person name="Hattori M."/>
            <person name="Shinagawa H."/>
        </authorList>
    </citation>
    <scope>NUCLEOTIDE SEQUENCE [LARGE SCALE GENOMIC DNA]</scope>
    <source>
        <strain evidence="2">O157:H7 / Sakai / RIMD 0509952 / EHEC</strain>
    </source>
</reference>
<dbReference type="EMBL" id="BA000007">
    <property type="protein sequence ID" value="BAB34240.1"/>
    <property type="molecule type" value="Genomic_DNA"/>
</dbReference>
<reference evidence="1 2" key="1">
    <citation type="journal article" date="2000" name="Syst. Appl. Microbiol.">
        <title>Comparative analysis of the whole set of rRNA operons between an enterohemorrhagic Escherichia coli O157:H7 Sakai strain and an Escherichia coli K-12 strain MG1655.</title>
        <authorList>
            <person name="Ohnishi M."/>
            <person name="Murata T."/>
            <person name="Nakayama K."/>
            <person name="Kuhara S."/>
            <person name="Hattori M."/>
            <person name="Kurokawa K."/>
            <person name="Yasunaga T."/>
            <person name="Yokoyama K."/>
            <person name="Makino K."/>
            <person name="Shinagawa H."/>
            <person name="Hayashi T."/>
        </authorList>
    </citation>
    <scope>NUCLEOTIDE SEQUENCE [LARGE SCALE GENOMIC DNA]</scope>
    <source>
        <strain evidence="2">O157:H7 / Sakai / RIMD 0509952 / EHEC</strain>
    </source>
</reference>
<evidence type="ECO:0000313" key="1">
    <source>
        <dbReference type="EMBL" id="BAB34240.1"/>
    </source>
</evidence>
<dbReference type="RefSeq" id="WP_012578864.1">
    <property type="nucleotide sequence ID" value="NZ_AP018488.1"/>
</dbReference>
<protein>
    <submittedName>
        <fullName evidence="1">Uncharacterized protein</fullName>
    </submittedName>
</protein>
<keyword evidence="2" id="KW-1185">Reference proteome</keyword>
<dbReference type="Proteomes" id="UP000000558">
    <property type="component" value="Chromosome"/>
</dbReference>
<sequence length="132" mass="15243">MLHIISPRGISPRQRRLFYPFSSALALFYYAAAFTSGTMLSISTQYVVLLVTNIITINRHRISPVYRNRVKKPEPESNHRMTICQWQVIKKRPRHAQPELTRKMIEGNNISDVRMAPPAKFCNDQTELATCP</sequence>
<dbReference type="STRING" id="386585.gene:10363818"/>
<dbReference type="AlphaFoldDB" id="A0A0H3JC46"/>
<proteinExistence type="predicted"/>
<evidence type="ECO:0000313" key="2">
    <source>
        <dbReference type="Proteomes" id="UP000000558"/>
    </source>
</evidence>
<accession>A0A6M0JS02</accession>
<gene>
    <name evidence="1" type="ORF">ECs_0817</name>
</gene>
<accession>A0A0H3JC46</accession>